<dbReference type="RefSeq" id="XP_009067157.1">
    <property type="nucleotide sequence ID" value="XM_009068909.1"/>
</dbReference>
<organism evidence="2 3">
    <name type="scientific">Lottia gigantea</name>
    <name type="common">Giant owl limpet</name>
    <dbReference type="NCBI Taxonomy" id="225164"/>
    <lineage>
        <taxon>Eukaryota</taxon>
        <taxon>Metazoa</taxon>
        <taxon>Spiralia</taxon>
        <taxon>Lophotrochozoa</taxon>
        <taxon>Mollusca</taxon>
        <taxon>Gastropoda</taxon>
        <taxon>Patellogastropoda</taxon>
        <taxon>Lottioidea</taxon>
        <taxon>Lottiidae</taxon>
        <taxon>Lottia</taxon>
    </lineage>
</organism>
<dbReference type="CTD" id="20250350"/>
<keyword evidence="3" id="KW-1185">Reference proteome</keyword>
<dbReference type="HOGENOM" id="CLU_384650_0_0_1"/>
<proteinExistence type="predicted"/>
<evidence type="ECO:0000313" key="2">
    <source>
        <dbReference type="EMBL" id="ESO82129.1"/>
    </source>
</evidence>
<sequence>MKTKNVNNAQEKCDEWLSTRNKKKISKPTPMIKKHSAALRLVKTGSSSKLCKLTQNSPPPPQIYTNTKQSVLMSYFTSKPDQSNEQSFDDLNEIDVDMQEDLTEQFGFLSQDESNEKEGHQNIPLSYTRVIKNDSAKCQVKCDIDASNDDNDDCKMSSGFKFSSNCKEKDIKVCVRNHSDDSDIDFVSQPDANENRNVKQKNYSEGIEMSNSKTDTDSDIEFISQCPEKARKYVNPPNSTSINAIEEHNYVENIRKTFSRGHKENGNSKTDTDSDIEFISQCPENVNPLESTGKLAINKHTCVENIEKTFSRDQKENGKSKTDTDSDIEFISQCPKTVEKYVNPPKSSLESKIIGYSIVEETSNKDRWKDKFQSDTSSDDIEFLSQCPEQKSKQLNAELSISNWKKHLNSKQCTSSIISEQDSDYSDIEFHSQFPEHGRYNQVIPKVPENSKELSRPVPKYYEKGCRHSPNSVKNLKLKCNKDAKKADNGLEWIPENSEIEFISQSVLQNPKTSSKFCDSVDSTKYFQNHTLNVTLNTEDLNTQHVQDFDFDSQDEDPCSSDMLQPDKQHSEEQCSEEQLQEHCQADIPEEQCLDQSLEEQTHQTDDLSFDSNTQADNNAYTLAEKPKQKQNKGGNSLRHKSRLLQKFLPDTIKFTDTESDSCEEPVQKTQPGNNIKQSSSLDSNLFIIEDSQPVNVHINRSRKKQRIDLNEQNDFDVS</sequence>
<feature type="compositionally biased region" description="Polar residues" evidence="1">
    <location>
        <begin position="668"/>
        <end position="681"/>
    </location>
</feature>
<gene>
    <name evidence="2" type="ORF">LOTGIDRAFT_237124</name>
</gene>
<dbReference type="KEGG" id="lgi:LOTGIDRAFT_237124"/>
<evidence type="ECO:0000313" key="3">
    <source>
        <dbReference type="Proteomes" id="UP000030746"/>
    </source>
</evidence>
<dbReference type="AlphaFoldDB" id="V4B1L2"/>
<dbReference type="EMBL" id="KB204017">
    <property type="protein sequence ID" value="ESO82129.1"/>
    <property type="molecule type" value="Genomic_DNA"/>
</dbReference>
<feature type="region of interest" description="Disordered" evidence="1">
    <location>
        <begin position="621"/>
        <end position="640"/>
    </location>
</feature>
<feature type="compositionally biased region" description="Acidic residues" evidence="1">
    <location>
        <begin position="550"/>
        <end position="559"/>
    </location>
</feature>
<protein>
    <submittedName>
        <fullName evidence="2">Uncharacterized protein</fullName>
    </submittedName>
</protein>
<reference evidence="2 3" key="1">
    <citation type="journal article" date="2013" name="Nature">
        <title>Insights into bilaterian evolution from three spiralian genomes.</title>
        <authorList>
            <person name="Simakov O."/>
            <person name="Marletaz F."/>
            <person name="Cho S.J."/>
            <person name="Edsinger-Gonzales E."/>
            <person name="Havlak P."/>
            <person name="Hellsten U."/>
            <person name="Kuo D.H."/>
            <person name="Larsson T."/>
            <person name="Lv J."/>
            <person name="Arendt D."/>
            <person name="Savage R."/>
            <person name="Osoegawa K."/>
            <person name="de Jong P."/>
            <person name="Grimwood J."/>
            <person name="Chapman J.A."/>
            <person name="Shapiro H."/>
            <person name="Aerts A."/>
            <person name="Otillar R.P."/>
            <person name="Terry A.Y."/>
            <person name="Boore J.L."/>
            <person name="Grigoriev I.V."/>
            <person name="Lindberg D.R."/>
            <person name="Seaver E.C."/>
            <person name="Weisblat D.A."/>
            <person name="Putnam N.H."/>
            <person name="Rokhsar D.S."/>
        </authorList>
    </citation>
    <scope>NUCLEOTIDE SEQUENCE [LARGE SCALE GENOMIC DNA]</scope>
</reference>
<name>V4B1L2_LOTGI</name>
<accession>V4B1L2</accession>
<evidence type="ECO:0000256" key="1">
    <source>
        <dbReference type="SAM" id="MobiDB-lite"/>
    </source>
</evidence>
<feature type="region of interest" description="Disordered" evidence="1">
    <location>
        <begin position="656"/>
        <end position="681"/>
    </location>
</feature>
<dbReference type="Proteomes" id="UP000030746">
    <property type="component" value="Unassembled WGS sequence"/>
</dbReference>
<feature type="region of interest" description="Disordered" evidence="1">
    <location>
        <begin position="550"/>
        <end position="582"/>
    </location>
</feature>
<dbReference type="OrthoDB" id="6096918at2759"/>
<dbReference type="GeneID" id="20250350"/>